<keyword evidence="4" id="KW-0378">Hydrolase</keyword>
<keyword evidence="2" id="KW-0645">Protease</keyword>
<feature type="domain" description="Peptidase M13 C-terminal" evidence="9">
    <location>
        <begin position="516"/>
        <end position="722"/>
    </location>
</feature>
<reference evidence="11" key="1">
    <citation type="journal article" date="2015" name="Genome Biol. Evol.">
        <title>Physical Mapping and Refinement of the Painted Turtle Genome (Chrysemys picta) Inform Amniote Genome Evolution and Challenge Turtle-Bird Chromosomal Conservation.</title>
        <authorList>
            <person name="Badenhorst D."/>
            <person name="Hillier L.W."/>
            <person name="Literman R."/>
            <person name="Montiel E.E."/>
            <person name="Radhakrishnan S."/>
            <person name="Shen Y."/>
            <person name="Minx P."/>
            <person name="Janes D.E."/>
            <person name="Warren W.C."/>
            <person name="Edwards S.V."/>
            <person name="Valenzuela N."/>
        </authorList>
    </citation>
    <scope>NUCLEOTIDE SEQUENCE [LARGE SCALE GENOMIC DNA]</scope>
</reference>
<dbReference type="Proteomes" id="UP000694380">
    <property type="component" value="Chromosome 24"/>
</dbReference>
<dbReference type="PROSITE" id="PS51885">
    <property type="entry name" value="NEPRILYSIN"/>
    <property type="match status" value="1"/>
</dbReference>
<proteinExistence type="predicted"/>
<dbReference type="InterPro" id="IPR008753">
    <property type="entry name" value="Peptidase_M13_N"/>
</dbReference>
<dbReference type="Gene3D" id="1.10.1380.10">
    <property type="entry name" value="Neutral endopeptidase , domain2"/>
    <property type="match status" value="2"/>
</dbReference>
<dbReference type="SUPFAM" id="SSF55486">
    <property type="entry name" value="Metalloproteases ('zincins'), catalytic domain"/>
    <property type="match status" value="1"/>
</dbReference>
<gene>
    <name evidence="11" type="primary">MMEL1</name>
</gene>
<name>A0A8C3PBL1_CHRPI</name>
<evidence type="ECO:0000256" key="6">
    <source>
        <dbReference type="ARBA" id="ARBA00023049"/>
    </source>
</evidence>
<keyword evidence="5" id="KW-0862">Zinc</keyword>
<dbReference type="AlphaFoldDB" id="A0A8C3PBL1"/>
<evidence type="ECO:0000256" key="3">
    <source>
        <dbReference type="ARBA" id="ARBA00022723"/>
    </source>
</evidence>
<dbReference type="CDD" id="cd08662">
    <property type="entry name" value="M13"/>
    <property type="match status" value="1"/>
</dbReference>
<evidence type="ECO:0000256" key="7">
    <source>
        <dbReference type="SAM" id="Coils"/>
    </source>
</evidence>
<dbReference type="PANTHER" id="PTHR11733:SF141">
    <property type="entry name" value="MEMBRANE METALLO-ENDOPEPTIDASE-LIKE 1"/>
    <property type="match status" value="1"/>
</dbReference>
<evidence type="ECO:0000313" key="11">
    <source>
        <dbReference type="Ensembl" id="ENSCPBP00000030490.1"/>
    </source>
</evidence>
<feature type="domain" description="Peptidase M13 N-terminal" evidence="10">
    <location>
        <begin position="85"/>
        <end position="291"/>
    </location>
</feature>
<dbReference type="Pfam" id="PF01431">
    <property type="entry name" value="Peptidase_M13"/>
    <property type="match status" value="1"/>
</dbReference>
<accession>A0A8C3PBL1</accession>
<dbReference type="GO" id="GO:0046872">
    <property type="term" value="F:metal ion binding"/>
    <property type="evidence" value="ECO:0007669"/>
    <property type="project" value="UniProtKB-KW"/>
</dbReference>
<dbReference type="InterPro" id="IPR042089">
    <property type="entry name" value="Peptidase_M13_dom_2"/>
</dbReference>
<dbReference type="GeneTree" id="ENSGT00940000157799"/>
<reference evidence="11" key="2">
    <citation type="submission" date="2025-08" db="UniProtKB">
        <authorList>
            <consortium name="Ensembl"/>
        </authorList>
    </citation>
    <scope>IDENTIFICATION</scope>
</reference>
<evidence type="ECO:0000256" key="8">
    <source>
        <dbReference type="SAM" id="Phobius"/>
    </source>
</evidence>
<protein>
    <submittedName>
        <fullName evidence="11">Membrane metalloendopeptidase like 1</fullName>
    </submittedName>
</protein>
<dbReference type="GO" id="GO:0004222">
    <property type="term" value="F:metalloendopeptidase activity"/>
    <property type="evidence" value="ECO:0007669"/>
    <property type="project" value="InterPro"/>
</dbReference>
<evidence type="ECO:0000256" key="2">
    <source>
        <dbReference type="ARBA" id="ARBA00022670"/>
    </source>
</evidence>
<comment type="cofactor">
    <cofactor evidence="1">
        <name>Zn(2+)</name>
        <dbReference type="ChEBI" id="CHEBI:29105"/>
    </cofactor>
</comment>
<evidence type="ECO:0000256" key="4">
    <source>
        <dbReference type="ARBA" id="ARBA00022801"/>
    </source>
</evidence>
<dbReference type="InterPro" id="IPR024079">
    <property type="entry name" value="MetalloPept_cat_dom_sf"/>
</dbReference>
<reference evidence="11" key="3">
    <citation type="submission" date="2025-09" db="UniProtKB">
        <authorList>
            <consortium name="Ensembl"/>
        </authorList>
    </citation>
    <scope>IDENTIFICATION</scope>
</reference>
<keyword evidence="8" id="KW-0812">Transmembrane</keyword>
<evidence type="ECO:0000313" key="12">
    <source>
        <dbReference type="Proteomes" id="UP000694380"/>
    </source>
</evidence>
<keyword evidence="6" id="KW-0482">Metalloprotease</keyword>
<dbReference type="PRINTS" id="PR00786">
    <property type="entry name" value="NEPRILYSIN"/>
</dbReference>
<dbReference type="GO" id="GO:0016485">
    <property type="term" value="P:protein processing"/>
    <property type="evidence" value="ECO:0007669"/>
    <property type="project" value="TreeGrafter"/>
</dbReference>
<evidence type="ECO:0000256" key="5">
    <source>
        <dbReference type="ARBA" id="ARBA00022833"/>
    </source>
</evidence>
<feature type="coiled-coil region" evidence="7">
    <location>
        <begin position="459"/>
        <end position="502"/>
    </location>
</feature>
<dbReference type="GO" id="GO:0005886">
    <property type="term" value="C:plasma membrane"/>
    <property type="evidence" value="ECO:0007669"/>
    <property type="project" value="TreeGrafter"/>
</dbReference>
<organism evidence="11 12">
    <name type="scientific">Chrysemys picta bellii</name>
    <name type="common">Western painted turtle</name>
    <name type="synonym">Emys bellii</name>
    <dbReference type="NCBI Taxonomy" id="8478"/>
    <lineage>
        <taxon>Eukaryota</taxon>
        <taxon>Metazoa</taxon>
        <taxon>Chordata</taxon>
        <taxon>Craniata</taxon>
        <taxon>Vertebrata</taxon>
        <taxon>Euteleostomi</taxon>
        <taxon>Archelosauria</taxon>
        <taxon>Testudinata</taxon>
        <taxon>Testudines</taxon>
        <taxon>Cryptodira</taxon>
        <taxon>Durocryptodira</taxon>
        <taxon>Testudinoidea</taxon>
        <taxon>Emydidae</taxon>
        <taxon>Chrysemys</taxon>
    </lineage>
</organism>
<dbReference type="InterPro" id="IPR000718">
    <property type="entry name" value="Peptidase_M13"/>
</dbReference>
<dbReference type="PANTHER" id="PTHR11733">
    <property type="entry name" value="ZINC METALLOPROTEASE FAMILY M13 NEPRILYSIN-RELATED"/>
    <property type="match status" value="1"/>
</dbReference>
<keyword evidence="7" id="KW-0175">Coiled coil</keyword>
<evidence type="ECO:0000256" key="1">
    <source>
        <dbReference type="ARBA" id="ARBA00001947"/>
    </source>
</evidence>
<dbReference type="InterPro" id="IPR018497">
    <property type="entry name" value="Peptidase_M13_C"/>
</dbReference>
<dbReference type="Pfam" id="PF05649">
    <property type="entry name" value="Peptidase_M13_N"/>
    <property type="match status" value="1"/>
</dbReference>
<keyword evidence="12" id="KW-1185">Reference proteome</keyword>
<keyword evidence="8" id="KW-1133">Transmembrane helix</keyword>
<keyword evidence="8" id="KW-0472">Membrane</keyword>
<keyword evidence="3" id="KW-0479">Metal-binding</keyword>
<sequence length="723" mass="83282">MGKSESQMDIVEKSTKSGKKSWSFVIIGLSVLLLLMTCAVVALVILYANSRDMQYGTNSDSICTTPGCVTAAARILQNMDPTTEPCTDFYQYACGGWLNRHVIPETSSRYSIFDILRDELEIILKGVLESPEQGDREAFRKAKMLYTSCMNESFIEQRDSLPLLEVLAMVGDWPVASADWNITKEPNWSMEEKLSTLNSRFNKRVFIDMFVWNDDRDSSRHIIYIDQPSLGMPSRDYYFNGGNYQRVREAYLQFMITIAKMIREDKNLAKDDNFVQEEMAKVMKLETEIANEFNWTLFIQGIMSSVSVQIHLDEEVVVYGAPYLQELKAIISNYSASTIQNYLVWRLVIDRVSSLSRRFKDARANYRKALYGTTLEEARWRECVSYVNNNMENAVGALYVRETFAGESKRMVRDLIDKIREVFIETLDELQWMDETSKEKAREKAMAIKEQIGYPDYILEDQNEKLDQEYANLNFSEHKYFENSLENLRAGAQKSLKKLRERVDQDIWIIGAAVVNAFYSPNRNQIVFPAGILQPPFFSKQQPQALNFGGIGMVIGHEITHGFDDNGRNFDKDGNMFDWWSNFSAMHFKDQSRCMVYQYGNYTWELAGGQNVSGISTLGENIADNGGVRQAYKAYLKWLEHEGKEPKLPGLDLTHKQLFFLNFAQVWCGSYRPEYASQSIKTDVHSPLKYRVMGSLQNFEAFSEAFHCKKGTAMHPVEKCRVW</sequence>
<evidence type="ECO:0000259" key="10">
    <source>
        <dbReference type="Pfam" id="PF05649"/>
    </source>
</evidence>
<dbReference type="Ensembl" id="ENSCPBT00000035895.1">
    <property type="protein sequence ID" value="ENSCPBP00000030490.1"/>
    <property type="gene ID" value="ENSCPBG00000021462.1"/>
</dbReference>
<dbReference type="Gene3D" id="3.40.390.10">
    <property type="entry name" value="Collagenase (Catalytic Domain)"/>
    <property type="match status" value="2"/>
</dbReference>
<evidence type="ECO:0000259" key="9">
    <source>
        <dbReference type="Pfam" id="PF01431"/>
    </source>
</evidence>
<feature type="transmembrane region" description="Helical" evidence="8">
    <location>
        <begin position="21"/>
        <end position="48"/>
    </location>
</feature>